<name>A0A5C6AZY0_9BACT</name>
<keyword evidence="1" id="KW-0472">Membrane</keyword>
<feature type="transmembrane region" description="Helical" evidence="1">
    <location>
        <begin position="20"/>
        <end position="39"/>
    </location>
</feature>
<dbReference type="RefSeq" id="WP_146518765.1">
    <property type="nucleotide sequence ID" value="NZ_CP151726.1"/>
</dbReference>
<dbReference type="EMBL" id="SJPN01000002">
    <property type="protein sequence ID" value="TWU05523.1"/>
    <property type="molecule type" value="Genomic_DNA"/>
</dbReference>
<protein>
    <submittedName>
        <fullName evidence="2">Uncharacterized protein</fullName>
    </submittedName>
</protein>
<gene>
    <name evidence="2" type="ORF">Pla52n_12370</name>
</gene>
<dbReference type="Proteomes" id="UP000320176">
    <property type="component" value="Unassembled WGS sequence"/>
</dbReference>
<reference evidence="2 3" key="1">
    <citation type="submission" date="2019-02" db="EMBL/GenBank/DDBJ databases">
        <title>Deep-cultivation of Planctomycetes and their phenomic and genomic characterization uncovers novel biology.</title>
        <authorList>
            <person name="Wiegand S."/>
            <person name="Jogler M."/>
            <person name="Boedeker C."/>
            <person name="Pinto D."/>
            <person name="Vollmers J."/>
            <person name="Rivas-Marin E."/>
            <person name="Kohn T."/>
            <person name="Peeters S.H."/>
            <person name="Heuer A."/>
            <person name="Rast P."/>
            <person name="Oberbeckmann S."/>
            <person name="Bunk B."/>
            <person name="Jeske O."/>
            <person name="Meyerdierks A."/>
            <person name="Storesund J.E."/>
            <person name="Kallscheuer N."/>
            <person name="Luecker S."/>
            <person name="Lage O.M."/>
            <person name="Pohl T."/>
            <person name="Merkel B.J."/>
            <person name="Hornburger P."/>
            <person name="Mueller R.-W."/>
            <person name="Bruemmer F."/>
            <person name="Labrenz M."/>
            <person name="Spormann A.M."/>
            <person name="Op Den Camp H."/>
            <person name="Overmann J."/>
            <person name="Amann R."/>
            <person name="Jetten M.S.M."/>
            <person name="Mascher T."/>
            <person name="Medema M.H."/>
            <person name="Devos D.P."/>
            <person name="Kaster A.-K."/>
            <person name="Ovreas L."/>
            <person name="Rohde M."/>
            <person name="Galperin M.Y."/>
            <person name="Jogler C."/>
        </authorList>
    </citation>
    <scope>NUCLEOTIDE SEQUENCE [LARGE SCALE GENOMIC DNA]</scope>
    <source>
        <strain evidence="2 3">Pla52n</strain>
    </source>
</reference>
<organism evidence="2 3">
    <name type="scientific">Stieleria varia</name>
    <dbReference type="NCBI Taxonomy" id="2528005"/>
    <lineage>
        <taxon>Bacteria</taxon>
        <taxon>Pseudomonadati</taxon>
        <taxon>Planctomycetota</taxon>
        <taxon>Planctomycetia</taxon>
        <taxon>Pirellulales</taxon>
        <taxon>Pirellulaceae</taxon>
        <taxon>Stieleria</taxon>
    </lineage>
</organism>
<evidence type="ECO:0000313" key="2">
    <source>
        <dbReference type="EMBL" id="TWU05523.1"/>
    </source>
</evidence>
<accession>A0A5C6AZY0</accession>
<evidence type="ECO:0000256" key="1">
    <source>
        <dbReference type="SAM" id="Phobius"/>
    </source>
</evidence>
<keyword evidence="1" id="KW-0812">Transmembrane</keyword>
<dbReference type="OrthoDB" id="284164at2"/>
<evidence type="ECO:0000313" key="3">
    <source>
        <dbReference type="Proteomes" id="UP000320176"/>
    </source>
</evidence>
<keyword evidence="3" id="KW-1185">Reference proteome</keyword>
<proteinExistence type="predicted"/>
<comment type="caution">
    <text evidence="2">The sequence shown here is derived from an EMBL/GenBank/DDBJ whole genome shotgun (WGS) entry which is preliminary data.</text>
</comment>
<sequence length="250" mass="27508">MENLINEFNELMFVGPLWPASLLVCMMVIYAMIAALGFIDLGLDGPDIDLDAPGLDVPEIDVPEFDVPDLDVPDVGVGGGDVDISHPSGLDFLSGIGATSIRLTNFGRVPLIIWAGVFTLAFWIISYAFWHNFDVHRYSPTWVPSILLAIRNWVLAIIVTKAVTQPVVGKFAPEPGYDKDRLLGATCEIWSYEATPTFGQAKFRTNASPLLLNVRTDGPTVTKGTEVRIIDFDPLKRVYTVSNIQPEKQS</sequence>
<feature type="transmembrane region" description="Helical" evidence="1">
    <location>
        <begin position="111"/>
        <end position="130"/>
    </location>
</feature>
<keyword evidence="1" id="KW-1133">Transmembrane helix</keyword>
<dbReference type="AlphaFoldDB" id="A0A5C6AZY0"/>